<dbReference type="PATRIC" id="fig|1193502.14.peg.1301"/>
<protein>
    <recommendedName>
        <fullName evidence="3">Coiled coil domain-containing protein</fullName>
    </recommendedName>
</protein>
<evidence type="ECO:0008006" key="3">
    <source>
        <dbReference type="Google" id="ProtNLM"/>
    </source>
</evidence>
<sequence>MSDKKLYEQKIQAEFDASKAQIDKFKAEASGASADIQIEMHKQIKQLDEKMSEGKIKLAELVDAGEEKFDEMKKGVESIWQSTKSTLHHASKHFGK</sequence>
<name>A0A1D7TJF7_9BACT</name>
<evidence type="ECO:0000313" key="1">
    <source>
        <dbReference type="EMBL" id="AOO65060.1"/>
    </source>
</evidence>
<reference evidence="2" key="1">
    <citation type="submission" date="2016-08" db="EMBL/GenBank/DDBJ databases">
        <title>Complete genome sequence of the organohalide-respiring Epsilonproteobacterium Sulfurospirillum halorespirans.</title>
        <authorList>
            <person name="Goris T."/>
            <person name="Zimmermann J."/>
            <person name="Schenz B."/>
            <person name="Lemos M."/>
            <person name="Hackermueller J."/>
            <person name="Diekert G."/>
        </authorList>
    </citation>
    <scope>NUCLEOTIDE SEQUENCE [LARGE SCALE GENOMIC DNA]</scope>
    <source>
        <strain>DSM 13726</strain>
        <strain evidence="2">PCE-M2</strain>
    </source>
</reference>
<dbReference type="STRING" id="1193502.SHALO_1282"/>
<accession>A0A1D7TJF7</accession>
<dbReference type="KEGG" id="shal:SHALO_1282"/>
<keyword evidence="2" id="KW-1185">Reference proteome</keyword>
<gene>
    <name evidence="1" type="ORF">SHALO_1282</name>
</gene>
<dbReference type="EMBL" id="CP017111">
    <property type="protein sequence ID" value="AOO65060.1"/>
    <property type="molecule type" value="Genomic_DNA"/>
</dbReference>
<evidence type="ECO:0000313" key="2">
    <source>
        <dbReference type="Proteomes" id="UP000094609"/>
    </source>
</evidence>
<organism evidence="1 2">
    <name type="scientific">Sulfurospirillum halorespirans DSM 13726</name>
    <dbReference type="NCBI Taxonomy" id="1193502"/>
    <lineage>
        <taxon>Bacteria</taxon>
        <taxon>Pseudomonadati</taxon>
        <taxon>Campylobacterota</taxon>
        <taxon>Epsilonproteobacteria</taxon>
        <taxon>Campylobacterales</taxon>
        <taxon>Sulfurospirillaceae</taxon>
        <taxon>Sulfurospirillum</taxon>
    </lineage>
</organism>
<proteinExistence type="predicted"/>
<dbReference type="Proteomes" id="UP000094609">
    <property type="component" value="Chromosome"/>
</dbReference>
<dbReference type="RefSeq" id="WP_069477876.1">
    <property type="nucleotide sequence ID" value="NZ_CP017111.1"/>
</dbReference>
<dbReference type="AlphaFoldDB" id="A0A1D7TJF7"/>